<reference evidence="1" key="1">
    <citation type="submission" date="2022-08" db="EMBL/GenBank/DDBJ databases">
        <authorList>
            <person name="Kallberg Y."/>
            <person name="Tangrot J."/>
            <person name="Rosling A."/>
        </authorList>
    </citation>
    <scope>NUCLEOTIDE SEQUENCE</scope>
    <source>
        <strain evidence="1">Wild A</strain>
    </source>
</reference>
<sequence length="52" mass="6140">MFMEDLGNTAIQQIDERLAVIPHFQKLTQFPEGLKTLKLYTADHYRTLMKLM</sequence>
<dbReference type="EMBL" id="CAMKVN010009046">
    <property type="protein sequence ID" value="CAI2193090.1"/>
    <property type="molecule type" value="Genomic_DNA"/>
</dbReference>
<dbReference type="OrthoDB" id="2424965at2759"/>
<evidence type="ECO:0000313" key="2">
    <source>
        <dbReference type="Proteomes" id="UP001153678"/>
    </source>
</evidence>
<accession>A0A9W4T5Z7</accession>
<feature type="non-terminal residue" evidence="1">
    <location>
        <position position="52"/>
    </location>
</feature>
<organism evidence="1 2">
    <name type="scientific">Funneliformis geosporum</name>
    <dbReference type="NCBI Taxonomy" id="1117311"/>
    <lineage>
        <taxon>Eukaryota</taxon>
        <taxon>Fungi</taxon>
        <taxon>Fungi incertae sedis</taxon>
        <taxon>Mucoromycota</taxon>
        <taxon>Glomeromycotina</taxon>
        <taxon>Glomeromycetes</taxon>
        <taxon>Glomerales</taxon>
        <taxon>Glomeraceae</taxon>
        <taxon>Funneliformis</taxon>
    </lineage>
</organism>
<gene>
    <name evidence="1" type="ORF">FWILDA_LOCUS15902</name>
</gene>
<dbReference type="AlphaFoldDB" id="A0A9W4T5Z7"/>
<name>A0A9W4T5Z7_9GLOM</name>
<proteinExistence type="predicted"/>
<comment type="caution">
    <text evidence="1">The sequence shown here is derived from an EMBL/GenBank/DDBJ whole genome shotgun (WGS) entry which is preliminary data.</text>
</comment>
<protein>
    <submittedName>
        <fullName evidence="1">17409_t:CDS:1</fullName>
    </submittedName>
</protein>
<keyword evidence="2" id="KW-1185">Reference proteome</keyword>
<dbReference type="Proteomes" id="UP001153678">
    <property type="component" value="Unassembled WGS sequence"/>
</dbReference>
<evidence type="ECO:0000313" key="1">
    <source>
        <dbReference type="EMBL" id="CAI2193090.1"/>
    </source>
</evidence>